<evidence type="ECO:0000313" key="2">
    <source>
        <dbReference type="EMBL" id="SCL90584.1"/>
    </source>
</evidence>
<keyword evidence="1" id="KW-1133">Transmembrane helix</keyword>
<accession>A0AAX2CG32</accession>
<reference evidence="2 3" key="1">
    <citation type="submission" date="2016-08" db="EMBL/GenBank/DDBJ databases">
        <authorList>
            <person name="Loux V."/>
            <person name="Rue O."/>
        </authorList>
    </citation>
    <scope>NUCLEOTIDE SEQUENCE [LARGE SCALE GENOMIC DNA]</scope>
    <source>
        <strain evidence="2 3">AFSSA_08CEB44bac</strain>
    </source>
</reference>
<comment type="caution">
    <text evidence="2">The sequence shown here is derived from an EMBL/GenBank/DDBJ whole genome shotgun (WGS) entry which is preliminary data.</text>
</comment>
<evidence type="ECO:0008006" key="4">
    <source>
        <dbReference type="Google" id="ProtNLM"/>
    </source>
</evidence>
<dbReference type="SUPFAM" id="SSF103473">
    <property type="entry name" value="MFS general substrate transporter"/>
    <property type="match status" value="1"/>
</dbReference>
<organism evidence="2 3">
    <name type="scientific">Bacillus cytotoxicus</name>
    <dbReference type="NCBI Taxonomy" id="580165"/>
    <lineage>
        <taxon>Bacteria</taxon>
        <taxon>Bacillati</taxon>
        <taxon>Bacillota</taxon>
        <taxon>Bacilli</taxon>
        <taxon>Bacillales</taxon>
        <taxon>Bacillaceae</taxon>
        <taxon>Bacillus</taxon>
        <taxon>Bacillus cereus group</taxon>
    </lineage>
</organism>
<proteinExistence type="predicted"/>
<feature type="transmembrane region" description="Helical" evidence="1">
    <location>
        <begin position="162"/>
        <end position="182"/>
    </location>
</feature>
<name>A0AAX2CG32_9BACI</name>
<dbReference type="Proteomes" id="UP000242164">
    <property type="component" value="Unassembled WGS sequence"/>
</dbReference>
<dbReference type="RefSeq" id="WP_087098522.1">
    <property type="nucleotide sequence ID" value="NZ_CP066179.1"/>
</dbReference>
<keyword evidence="1" id="KW-0812">Transmembrane</keyword>
<feature type="transmembrane region" description="Helical" evidence="1">
    <location>
        <begin position="134"/>
        <end position="156"/>
    </location>
</feature>
<dbReference type="InterPro" id="IPR036259">
    <property type="entry name" value="MFS_trans_sf"/>
</dbReference>
<dbReference type="AlphaFoldDB" id="A0AAX2CG32"/>
<feature type="transmembrane region" description="Helical" evidence="1">
    <location>
        <begin position="254"/>
        <end position="273"/>
    </location>
</feature>
<evidence type="ECO:0000256" key="1">
    <source>
        <dbReference type="SAM" id="Phobius"/>
    </source>
</evidence>
<feature type="transmembrane region" description="Helical" evidence="1">
    <location>
        <begin position="95"/>
        <end position="122"/>
    </location>
</feature>
<feature type="transmembrane region" description="Helical" evidence="1">
    <location>
        <begin position="221"/>
        <end position="242"/>
    </location>
</feature>
<dbReference type="EMBL" id="FMIK01000023">
    <property type="protein sequence ID" value="SCL90584.1"/>
    <property type="molecule type" value="Genomic_DNA"/>
</dbReference>
<sequence>MTSLVRSYIFRFLIGFLILLMFSPLPSLLLTQEGSYFKSLFKIFYHFIHFSSISIPMIDWMHESVLFSPQLIINSGAPLHASEHSTPLFPYVWKMYFFSLTRFIFTLVIGFSISFAMGHIFLRIPKSMKKYASLLYWIPYSFSAVILQCTVILFSLYIAKHIIIPSFSSIVIILSAAMIIVMQAIKKWIPFLSHAETHEIHTHSFLINTLFTTLISNHKSLFSSIIVSFCFMECIFHTNGLLQFMIQFGGASPTIVAICLLLLYIPYIILSFLQSVWRTKDSKHATSPVTRTMLK</sequence>
<protein>
    <recommendedName>
        <fullName evidence="4">ABC transporter permease</fullName>
    </recommendedName>
</protein>
<feature type="transmembrane region" description="Helical" evidence="1">
    <location>
        <begin position="12"/>
        <end position="31"/>
    </location>
</feature>
<gene>
    <name evidence="2" type="ORF">BCB44BAC_01743</name>
</gene>
<keyword evidence="1" id="KW-0472">Membrane</keyword>
<evidence type="ECO:0000313" key="3">
    <source>
        <dbReference type="Proteomes" id="UP000242164"/>
    </source>
</evidence>